<gene>
    <name evidence="1" type="ORF">HMPREF1544_03642</name>
</gene>
<evidence type="ECO:0000313" key="1">
    <source>
        <dbReference type="EMBL" id="EPB89558.1"/>
    </source>
</evidence>
<organism evidence="1 2">
    <name type="scientific">Mucor circinelloides f. circinelloides (strain 1006PhL)</name>
    <name type="common">Mucormycosis agent</name>
    <name type="synonym">Calyptromyces circinelloides</name>
    <dbReference type="NCBI Taxonomy" id="1220926"/>
    <lineage>
        <taxon>Eukaryota</taxon>
        <taxon>Fungi</taxon>
        <taxon>Fungi incertae sedis</taxon>
        <taxon>Mucoromycota</taxon>
        <taxon>Mucoromycotina</taxon>
        <taxon>Mucoromycetes</taxon>
        <taxon>Mucorales</taxon>
        <taxon>Mucorineae</taxon>
        <taxon>Mucoraceae</taxon>
        <taxon>Mucor</taxon>
    </lineage>
</organism>
<evidence type="ECO:0000313" key="2">
    <source>
        <dbReference type="Proteomes" id="UP000014254"/>
    </source>
</evidence>
<dbReference type="OrthoDB" id="2274317at2759"/>
<dbReference type="InParanoid" id="S2K2T0"/>
<proteinExistence type="predicted"/>
<sequence length="146" mass="16988">MEIVAIRHKLHCHFPGNFAPECPHCCASSTSPPAIENTENLLFSCPPKLEVWRHTHTFYLSPRLAHFACEEYLALLQFRLDIDRSSHELFPKLSVFQVFSCIQYAIWSAHYRHIFHHSPFNPSQITNSIHRELVHLNSQLSLETLI</sequence>
<protein>
    <recommendedName>
        <fullName evidence="3">Reverse transcriptase zinc-binding domain-containing protein</fullName>
    </recommendedName>
</protein>
<evidence type="ECO:0008006" key="3">
    <source>
        <dbReference type="Google" id="ProtNLM"/>
    </source>
</evidence>
<name>S2K2T0_MUCC1</name>
<dbReference type="AlphaFoldDB" id="S2K2T0"/>
<dbReference type="VEuPathDB" id="FungiDB:HMPREF1544_03642"/>
<reference evidence="2" key="1">
    <citation type="submission" date="2013-05" db="EMBL/GenBank/DDBJ databases">
        <title>The Genome sequence of Mucor circinelloides f. circinelloides 1006PhL.</title>
        <authorList>
            <consortium name="The Broad Institute Genomics Platform"/>
            <person name="Cuomo C."/>
            <person name="Earl A."/>
            <person name="Findley K."/>
            <person name="Lee S.C."/>
            <person name="Walker B."/>
            <person name="Young S."/>
            <person name="Zeng Q."/>
            <person name="Gargeya S."/>
            <person name="Fitzgerald M."/>
            <person name="Haas B."/>
            <person name="Abouelleil A."/>
            <person name="Allen A.W."/>
            <person name="Alvarado L."/>
            <person name="Arachchi H.M."/>
            <person name="Berlin A.M."/>
            <person name="Chapman S.B."/>
            <person name="Gainer-Dewar J."/>
            <person name="Goldberg J."/>
            <person name="Griggs A."/>
            <person name="Gujja S."/>
            <person name="Hansen M."/>
            <person name="Howarth C."/>
            <person name="Imamovic A."/>
            <person name="Ireland A."/>
            <person name="Larimer J."/>
            <person name="McCowan C."/>
            <person name="Murphy C."/>
            <person name="Pearson M."/>
            <person name="Poon T.W."/>
            <person name="Priest M."/>
            <person name="Roberts A."/>
            <person name="Saif S."/>
            <person name="Shea T."/>
            <person name="Sisk P."/>
            <person name="Sykes S."/>
            <person name="Wortman J."/>
            <person name="Nusbaum C."/>
            <person name="Birren B."/>
        </authorList>
    </citation>
    <scope>NUCLEOTIDE SEQUENCE [LARGE SCALE GENOMIC DNA]</scope>
    <source>
        <strain evidence="2">1006PhL</strain>
    </source>
</reference>
<dbReference type="Proteomes" id="UP000014254">
    <property type="component" value="Unassembled WGS sequence"/>
</dbReference>
<keyword evidence="2" id="KW-1185">Reference proteome</keyword>
<accession>S2K2T0</accession>
<dbReference type="EMBL" id="KE123933">
    <property type="protein sequence ID" value="EPB89558.1"/>
    <property type="molecule type" value="Genomic_DNA"/>
</dbReference>